<dbReference type="GO" id="GO:0101031">
    <property type="term" value="C:protein folding chaperone complex"/>
    <property type="evidence" value="ECO:0007669"/>
    <property type="project" value="TreeGrafter"/>
</dbReference>
<dbReference type="OrthoDB" id="433738at2759"/>
<dbReference type="PANTHER" id="PTHR46423:SF1">
    <property type="entry name" value="RNA POLYMERASE II-ASSOCIATED PROTEIN 3"/>
    <property type="match status" value="1"/>
</dbReference>
<evidence type="ECO:0000259" key="6">
    <source>
        <dbReference type="Pfam" id="PF13877"/>
    </source>
</evidence>
<proteinExistence type="inferred from homology"/>
<dbReference type="PANTHER" id="PTHR46423">
    <property type="entry name" value="RNA POLYMERASE II-ASSOCIATED PROTEIN 3"/>
    <property type="match status" value="1"/>
</dbReference>
<dbReference type="InterPro" id="IPR011990">
    <property type="entry name" value="TPR-like_helical_dom_sf"/>
</dbReference>
<comment type="similarity">
    <text evidence="3">Belongs to the RPAP3 family.</text>
</comment>
<keyword evidence="1" id="KW-0677">Repeat</keyword>
<evidence type="ECO:0000313" key="7">
    <source>
        <dbReference type="EMBL" id="KTW26654.1"/>
    </source>
</evidence>
<gene>
    <name evidence="7" type="ORF">T552_02663</name>
</gene>
<evidence type="ECO:0000256" key="3">
    <source>
        <dbReference type="ARBA" id="ARBA00038275"/>
    </source>
</evidence>
<keyword evidence="2 5" id="KW-0802">TPR repeat</keyword>
<name>A0A0W4ZE80_PNEC8</name>
<keyword evidence="8" id="KW-1185">Reference proteome</keyword>
<sequence>MAQPAEKNKADAAYLRGDFKTAEALYTQALLKSPDDERLWTNRAQTYLQLSRWQEAINDCSEALKRNPYNLKALFRRGKAYEQQGDIKAAREDWNKVLVRDPENQTIQEALHLLNKTNINCADEKVVKRIPIAIKEVETLPSWAENQYQHNFSTKEYNSSSNGVKCERSIKEEIPTLQILEQKLRIMEETEILKHQKLMYFFSINYTILPRLFGTAGLEGIFLETFLHSIKYAYQQEDKTKWWKQSLGILQELSRCSRFDLAILFVKRTILEDMNQLFEKALTGMEEKIKESYIMIWKTWMNQ</sequence>
<evidence type="ECO:0000256" key="2">
    <source>
        <dbReference type="ARBA" id="ARBA00022803"/>
    </source>
</evidence>
<dbReference type="Gene3D" id="1.25.40.10">
    <property type="entry name" value="Tetratricopeptide repeat domain"/>
    <property type="match status" value="1"/>
</dbReference>
<comment type="caution">
    <text evidence="7">The sequence shown here is derived from an EMBL/GenBank/DDBJ whole genome shotgun (WGS) entry which is preliminary data.</text>
</comment>
<feature type="domain" description="RNA-polymerase II-associated protein 3-like C-terminal" evidence="6">
    <location>
        <begin position="195"/>
        <end position="267"/>
    </location>
</feature>
<accession>A0A0W4ZE80</accession>
<dbReference type="AlphaFoldDB" id="A0A0W4ZE80"/>
<dbReference type="VEuPathDB" id="FungiDB:T552_02663"/>
<dbReference type="InterPro" id="IPR019734">
    <property type="entry name" value="TPR_rpt"/>
</dbReference>
<dbReference type="SUPFAM" id="SSF48452">
    <property type="entry name" value="TPR-like"/>
    <property type="match status" value="1"/>
</dbReference>
<feature type="repeat" description="TPR" evidence="5">
    <location>
        <begin position="71"/>
        <end position="104"/>
    </location>
</feature>
<dbReference type="Pfam" id="PF13432">
    <property type="entry name" value="TPR_16"/>
    <property type="match status" value="1"/>
</dbReference>
<dbReference type="PROSITE" id="PS50005">
    <property type="entry name" value="TPR"/>
    <property type="match status" value="2"/>
</dbReference>
<evidence type="ECO:0000256" key="5">
    <source>
        <dbReference type="PROSITE-ProRule" id="PRU00339"/>
    </source>
</evidence>
<dbReference type="InterPro" id="IPR051966">
    <property type="entry name" value="RPAP3"/>
</dbReference>
<dbReference type="RefSeq" id="XP_018224989.1">
    <property type="nucleotide sequence ID" value="XM_018371195.1"/>
</dbReference>
<evidence type="ECO:0000256" key="1">
    <source>
        <dbReference type="ARBA" id="ARBA00022737"/>
    </source>
</evidence>
<reference evidence="8" key="1">
    <citation type="journal article" date="2016" name="Nat. Commun.">
        <title>Genome analysis of three Pneumocystis species reveals adaptation mechanisms to life exclusively in mammalian hosts.</title>
        <authorList>
            <person name="Ma L."/>
            <person name="Chen Z."/>
            <person name="Huang D.W."/>
            <person name="Kutty G."/>
            <person name="Ishihara M."/>
            <person name="Wang H."/>
            <person name="Abouelleil A."/>
            <person name="Bishop L."/>
            <person name="Davey E."/>
            <person name="Deng R."/>
            <person name="Deng X."/>
            <person name="Fan L."/>
            <person name="Fantoni G."/>
            <person name="Fitzgerald M."/>
            <person name="Gogineni E."/>
            <person name="Goldberg J.M."/>
            <person name="Handley G."/>
            <person name="Hu X."/>
            <person name="Huber C."/>
            <person name="Jiao X."/>
            <person name="Jones K."/>
            <person name="Levin J.Z."/>
            <person name="Liu Y."/>
            <person name="Macdonald P."/>
            <person name="Melnikov A."/>
            <person name="Raley C."/>
            <person name="Sassi M."/>
            <person name="Sherman B.T."/>
            <person name="Song X."/>
            <person name="Sykes S."/>
            <person name="Tran B."/>
            <person name="Walsh L."/>
            <person name="Xia Y."/>
            <person name="Yang J."/>
            <person name="Young S."/>
            <person name="Zeng Q."/>
            <person name="Zheng X."/>
            <person name="Stephens R."/>
            <person name="Nusbaum C."/>
            <person name="Birren B.W."/>
            <person name="Azadi P."/>
            <person name="Lempicki R.A."/>
            <person name="Cuomo C.A."/>
            <person name="Kovacs J.A."/>
        </authorList>
    </citation>
    <scope>NUCLEOTIDE SEQUENCE [LARGE SCALE GENOMIC DNA]</scope>
    <source>
        <strain evidence="8">B80</strain>
    </source>
</reference>
<organism evidence="7 8">
    <name type="scientific">Pneumocystis carinii (strain B80)</name>
    <name type="common">Rat pneumocystis pneumonia agent</name>
    <name type="synonym">Pneumocystis carinii f. sp. carinii</name>
    <dbReference type="NCBI Taxonomy" id="1408658"/>
    <lineage>
        <taxon>Eukaryota</taxon>
        <taxon>Fungi</taxon>
        <taxon>Dikarya</taxon>
        <taxon>Ascomycota</taxon>
        <taxon>Taphrinomycotina</taxon>
        <taxon>Pneumocystomycetes</taxon>
        <taxon>Pneumocystaceae</taxon>
        <taxon>Pneumocystis</taxon>
    </lineage>
</organism>
<feature type="repeat" description="TPR" evidence="5">
    <location>
        <begin position="37"/>
        <end position="70"/>
    </location>
</feature>
<dbReference type="Pfam" id="PF13877">
    <property type="entry name" value="RPAP3_C"/>
    <property type="match status" value="1"/>
</dbReference>
<dbReference type="EMBL" id="LFVZ01000012">
    <property type="protein sequence ID" value="KTW26654.1"/>
    <property type="molecule type" value="Genomic_DNA"/>
</dbReference>
<protein>
    <recommendedName>
        <fullName evidence="4">RNA polymerase II-associated protein 3</fullName>
    </recommendedName>
</protein>
<dbReference type="SMART" id="SM00028">
    <property type="entry name" value="TPR"/>
    <property type="match status" value="3"/>
</dbReference>
<dbReference type="GeneID" id="28937398"/>
<dbReference type="InterPro" id="IPR025986">
    <property type="entry name" value="RPAP3-like_C"/>
</dbReference>
<evidence type="ECO:0000313" key="8">
    <source>
        <dbReference type="Proteomes" id="UP000054454"/>
    </source>
</evidence>
<evidence type="ECO:0000256" key="4">
    <source>
        <dbReference type="ARBA" id="ARBA00040133"/>
    </source>
</evidence>
<dbReference type="Proteomes" id="UP000054454">
    <property type="component" value="Unassembled WGS sequence"/>
</dbReference>